<sequence length="140" mass="15117">MAALLLDAYELGDMINRSTEVAEYAYWKAVVEQDKQIQQVVKRFEKAKELFVETERFGRFHPDYNEAKDKVKAIQTELDAIEAVSRYKLAEEAVDSLLFDVASQIAGSVSETIKVPGNAPVKGGSCGSGGSCSCGSGGCG</sequence>
<reference evidence="1 2" key="1">
    <citation type="submission" date="2024-09" db="EMBL/GenBank/DDBJ databases">
        <authorList>
            <person name="Sun Q."/>
            <person name="Mori K."/>
        </authorList>
    </citation>
    <scope>NUCLEOTIDE SEQUENCE [LARGE SCALE GENOMIC DNA]</scope>
    <source>
        <strain evidence="1 2">CCM 4839</strain>
    </source>
</reference>
<keyword evidence="2" id="KW-1185">Reference proteome</keyword>
<comment type="caution">
    <text evidence="1">The sequence shown here is derived from an EMBL/GenBank/DDBJ whole genome shotgun (WGS) entry which is preliminary data.</text>
</comment>
<protein>
    <submittedName>
        <fullName evidence="1">YlbF family regulator</fullName>
    </submittedName>
</protein>
<evidence type="ECO:0000313" key="1">
    <source>
        <dbReference type="EMBL" id="MFC0390927.1"/>
    </source>
</evidence>
<accession>A0ABV6J4X2</accession>
<dbReference type="Proteomes" id="UP001589818">
    <property type="component" value="Unassembled WGS sequence"/>
</dbReference>
<name>A0ABV6J4X2_9BACL</name>
<evidence type="ECO:0000313" key="2">
    <source>
        <dbReference type="Proteomes" id="UP001589818"/>
    </source>
</evidence>
<dbReference type="InterPro" id="IPR023378">
    <property type="entry name" value="YheA/YmcA-like_dom_sf"/>
</dbReference>
<dbReference type="RefSeq" id="WP_204818547.1">
    <property type="nucleotide sequence ID" value="NZ_JANHOF010000004.1"/>
</dbReference>
<dbReference type="PANTHER" id="PTHR38448">
    <property type="entry name" value="REGULATORY PROTEIN YLBF-RELATED"/>
    <property type="match status" value="1"/>
</dbReference>
<dbReference type="Gene3D" id="1.20.1500.10">
    <property type="entry name" value="YheA/YmcA-like"/>
    <property type="match status" value="1"/>
</dbReference>
<proteinExistence type="predicted"/>
<dbReference type="InterPro" id="IPR052767">
    <property type="entry name" value="Bact_com_dev_regulator"/>
</dbReference>
<dbReference type="PANTHER" id="PTHR38448:SF2">
    <property type="entry name" value="REGULATORY PROTEIN YLBF"/>
    <property type="match status" value="1"/>
</dbReference>
<dbReference type="EMBL" id="JBHLVF010000010">
    <property type="protein sequence ID" value="MFC0390927.1"/>
    <property type="molecule type" value="Genomic_DNA"/>
</dbReference>
<dbReference type="Pfam" id="PF06133">
    <property type="entry name" value="Com_YlbF"/>
    <property type="match status" value="1"/>
</dbReference>
<dbReference type="SUPFAM" id="SSF158622">
    <property type="entry name" value="YheA/YmcA-like"/>
    <property type="match status" value="1"/>
</dbReference>
<gene>
    <name evidence="1" type="ORF">ACFFJ8_06025</name>
</gene>
<dbReference type="InterPro" id="IPR010368">
    <property type="entry name" value="Com_YlbF"/>
</dbReference>
<organism evidence="1 2">
    <name type="scientific">Paenibacillus mendelii</name>
    <dbReference type="NCBI Taxonomy" id="206163"/>
    <lineage>
        <taxon>Bacteria</taxon>
        <taxon>Bacillati</taxon>
        <taxon>Bacillota</taxon>
        <taxon>Bacilli</taxon>
        <taxon>Bacillales</taxon>
        <taxon>Paenibacillaceae</taxon>
        <taxon>Paenibacillus</taxon>
    </lineage>
</organism>